<feature type="domain" description="NTF2" evidence="8">
    <location>
        <begin position="628"/>
        <end position="739"/>
    </location>
</feature>
<evidence type="ECO:0000256" key="4">
    <source>
        <dbReference type="ARBA" id="ARBA00022927"/>
    </source>
</evidence>
<evidence type="ECO:0000256" key="6">
    <source>
        <dbReference type="ARBA" id="ARBA00026247"/>
    </source>
</evidence>
<keyword evidence="5 7" id="KW-0175">Coiled coil</keyword>
<dbReference type="Pfam" id="PF15739">
    <property type="entry name" value="TSNAXIP1_N"/>
    <property type="match status" value="1"/>
</dbReference>
<dbReference type="Pfam" id="PF02136">
    <property type="entry name" value="NTF2"/>
    <property type="match status" value="1"/>
</dbReference>
<dbReference type="PANTHER" id="PTHR16306">
    <property type="entry name" value="TRANSLIN-ASSOCIATED FACTOR X-INTERACTING PROTEIN 1"/>
    <property type="match status" value="1"/>
</dbReference>
<dbReference type="FunFam" id="3.10.450.50:FF:000007">
    <property type="entry name" value="Nuclear transport factor 2"/>
    <property type="match status" value="1"/>
</dbReference>
<comment type="subcellular location">
    <subcellularLocation>
        <location evidence="1">Cytoplasm</location>
    </subcellularLocation>
</comment>
<dbReference type="Proteomes" id="UP001274896">
    <property type="component" value="Unassembled WGS sequence"/>
</dbReference>
<name>A0AAE0RBY6_9TELE</name>
<dbReference type="InterPro" id="IPR018222">
    <property type="entry name" value="Nuclear_transport_factor_2_euk"/>
</dbReference>
<keyword evidence="4" id="KW-0653">Protein transport</keyword>
<dbReference type="GO" id="GO:0005737">
    <property type="term" value="C:cytoplasm"/>
    <property type="evidence" value="ECO:0007669"/>
    <property type="project" value="UniProtKB-SubCell"/>
</dbReference>
<dbReference type="InterPro" id="IPR032755">
    <property type="entry name" value="TSNAXIP1_N"/>
</dbReference>
<evidence type="ECO:0000259" key="8">
    <source>
        <dbReference type="PROSITE" id="PS50177"/>
    </source>
</evidence>
<dbReference type="InterPro" id="IPR032710">
    <property type="entry name" value="NTF2-like_dom_sf"/>
</dbReference>
<evidence type="ECO:0000256" key="5">
    <source>
        <dbReference type="ARBA" id="ARBA00023054"/>
    </source>
</evidence>
<proteinExistence type="predicted"/>
<keyword evidence="10" id="KW-1185">Reference proteome</keyword>
<comment type="caution">
    <text evidence="9">The sequence shown here is derived from an EMBL/GenBank/DDBJ whole genome shotgun (WGS) entry which is preliminary data.</text>
</comment>
<evidence type="ECO:0000256" key="7">
    <source>
        <dbReference type="SAM" id="Coils"/>
    </source>
</evidence>
<evidence type="ECO:0000313" key="10">
    <source>
        <dbReference type="Proteomes" id="UP001274896"/>
    </source>
</evidence>
<dbReference type="Gene3D" id="3.10.450.50">
    <property type="match status" value="1"/>
</dbReference>
<dbReference type="AlphaFoldDB" id="A0AAE0RBY6"/>
<reference evidence="9" key="1">
    <citation type="submission" date="2023-06" db="EMBL/GenBank/DDBJ databases">
        <title>Male Hemibagrus guttatus genome.</title>
        <authorList>
            <person name="Bian C."/>
        </authorList>
    </citation>
    <scope>NUCLEOTIDE SEQUENCE</scope>
    <source>
        <strain evidence="9">Male_cb2023</strain>
        <tissue evidence="9">Muscle</tissue>
    </source>
</reference>
<dbReference type="EMBL" id="JAUCMX010000004">
    <property type="protein sequence ID" value="KAK3549255.1"/>
    <property type="molecule type" value="Genomic_DNA"/>
</dbReference>
<dbReference type="GO" id="GO:0006606">
    <property type="term" value="P:protein import into nucleus"/>
    <property type="evidence" value="ECO:0007669"/>
    <property type="project" value="UniProtKB-ARBA"/>
</dbReference>
<dbReference type="SUPFAM" id="SSF54427">
    <property type="entry name" value="NTF2-like"/>
    <property type="match status" value="1"/>
</dbReference>
<evidence type="ECO:0000256" key="3">
    <source>
        <dbReference type="ARBA" id="ARBA00022490"/>
    </source>
</evidence>
<dbReference type="PANTHER" id="PTHR16306:SF0">
    <property type="entry name" value="TRANSLIN-ASSOCIATED FACTOR X-INTERACTING PROTEIN 1"/>
    <property type="match status" value="1"/>
</dbReference>
<dbReference type="InterPro" id="IPR002075">
    <property type="entry name" value="NTF2_dom"/>
</dbReference>
<dbReference type="CDD" id="cd00780">
    <property type="entry name" value="NTF2"/>
    <property type="match status" value="1"/>
</dbReference>
<feature type="coiled-coil region" evidence="7">
    <location>
        <begin position="187"/>
        <end position="221"/>
    </location>
</feature>
<evidence type="ECO:0000256" key="1">
    <source>
        <dbReference type="ARBA" id="ARBA00004496"/>
    </source>
</evidence>
<sequence>MYPQIVLRQPDVAVFILGAPRPGRLSSSKGTQGQVGSVSKILKVTDGCCSGYLSTWPAHVSSQVVQQPSQKHICSGANRNHGYSDEFGHTIAKPRFLEQLECYLRRELASLDMHSPKLQQLKLQAYREVFDYFIEGFKTYKPLLSAIKNEYEITLVYLQQQIQELEPLRAQMVLLSEQCEEKILGLREQERTEITALKQQRQHLQQVVESMKEQQSALRTQVSYLEADLARQYVLYREERDARRLLIDNISSMSYSPQEPGYALDEDPVNLKLALEVCREDLNKVQTELNHLHAEYGDVVPRRDWENLEHIHQENLLKLETLQSDFNQLKTEYDTLLNLHQQISTQRNSLLRKASTPRPQWEQCADILGSRDHCSELFEGQSSQKRLEILLKELSSMGMEQKEFFTGLGTSTDVPIYLRYEGQLRNLRLKKTDVFRVLKDIWREKASEDEKMDERSDLKEFLHRYLLKQHEERAGQWAYSLLDGIKRYVEDDFIGLFYDILQGKVDESVYRGQTHLLSHLLKVLIQSDSTESGFLSTPQFSEALRIAFPLKGDQDIEELEQAAQSELQTSGGNIAYQRLYTEDTDGKQSDFLGLVKKQAMAERCQYISQLREQLGGKGMGDKPIWEQIGSSFVQHYYQLFDTDRTQLGSIYIDASCLTWEGQQFQGKAAIVEKLSSLPFTKIAHSITAQDHQPTPDSCILSMVVGQLKADDDPIMGFHQSFILKNINDAWVCTNDMFRLAIHNFG</sequence>
<organism evidence="9 10">
    <name type="scientific">Hemibagrus guttatus</name>
    <dbReference type="NCBI Taxonomy" id="175788"/>
    <lineage>
        <taxon>Eukaryota</taxon>
        <taxon>Metazoa</taxon>
        <taxon>Chordata</taxon>
        <taxon>Craniata</taxon>
        <taxon>Vertebrata</taxon>
        <taxon>Euteleostomi</taxon>
        <taxon>Actinopterygii</taxon>
        <taxon>Neopterygii</taxon>
        <taxon>Teleostei</taxon>
        <taxon>Ostariophysi</taxon>
        <taxon>Siluriformes</taxon>
        <taxon>Bagridae</taxon>
        <taxon>Hemibagrus</taxon>
    </lineage>
</organism>
<accession>A0AAE0RBY6</accession>
<protein>
    <recommendedName>
        <fullName evidence="6">Nuclear transport factor 2</fullName>
    </recommendedName>
</protein>
<keyword evidence="2" id="KW-0813">Transport</keyword>
<keyword evidence="3" id="KW-0963">Cytoplasm</keyword>
<gene>
    <name evidence="9" type="ORF">QTP70_034252</name>
</gene>
<evidence type="ECO:0000313" key="9">
    <source>
        <dbReference type="EMBL" id="KAK3549255.1"/>
    </source>
</evidence>
<evidence type="ECO:0000256" key="2">
    <source>
        <dbReference type="ARBA" id="ARBA00022448"/>
    </source>
</evidence>
<dbReference type="PROSITE" id="PS50177">
    <property type="entry name" value="NTF2_DOMAIN"/>
    <property type="match status" value="1"/>
</dbReference>